<feature type="transmembrane region" description="Helical" evidence="2">
    <location>
        <begin position="12"/>
        <end position="32"/>
    </location>
</feature>
<sequence>MEVGLQARDYKLYGLIVGLSVAIMIVCDALIYKTVDIHGLKITGSGIVFSLNFLLSTIATEVYGYRLGGRTVWVFVSCQTLFVILINVFSIIQPEGNELAKAYYFLFHDYWRVMLAVWAAVPAAYFCNGFIVSWLKIYFNGRLFIARYVLSAVISQGVMLLISYPINLYGKYSNADLVNIILTTWSYKVVMSVILLPLGLFLAFLIKRIEKTDYYDWGVPYNPFLVFGENDTAINRNRYDRSKNEQEYYRRTDNGSAPAGGS</sequence>
<reference evidence="3" key="1">
    <citation type="submission" date="2015-10" db="EMBL/GenBank/DDBJ databases">
        <authorList>
            <person name="Gilbert D.G."/>
        </authorList>
    </citation>
    <scope>NUCLEOTIDE SEQUENCE</scope>
    <source>
        <strain evidence="3">Phyl III-seqv23</strain>
    </source>
</reference>
<dbReference type="Pfam" id="PF02592">
    <property type="entry name" value="Vut_1"/>
    <property type="match status" value="1"/>
</dbReference>
<dbReference type="InterPro" id="IPR003744">
    <property type="entry name" value="YhhQ"/>
</dbReference>
<organism evidence="3">
    <name type="scientific">Ralstonia solanacearum</name>
    <name type="common">Pseudomonas solanacearum</name>
    <dbReference type="NCBI Taxonomy" id="305"/>
    <lineage>
        <taxon>Bacteria</taxon>
        <taxon>Pseudomonadati</taxon>
        <taxon>Pseudomonadota</taxon>
        <taxon>Betaproteobacteria</taxon>
        <taxon>Burkholderiales</taxon>
        <taxon>Burkholderiaceae</taxon>
        <taxon>Ralstonia</taxon>
        <taxon>Ralstonia solanacearum species complex</taxon>
    </lineage>
</organism>
<dbReference type="AlphaFoldDB" id="A0A0S4V8M7"/>
<accession>A0A0S4V8M7</accession>
<keyword evidence="2" id="KW-0472">Membrane</keyword>
<dbReference type="NCBIfam" id="TIGR00697">
    <property type="entry name" value="queuosine precursor transporter"/>
    <property type="match status" value="1"/>
</dbReference>
<protein>
    <recommendedName>
        <fullName evidence="1">Queuosine precursor transporter</fullName>
    </recommendedName>
</protein>
<feature type="transmembrane region" description="Helical" evidence="2">
    <location>
        <begin position="72"/>
        <end position="93"/>
    </location>
</feature>
<keyword evidence="2" id="KW-1133">Transmembrane helix</keyword>
<gene>
    <name evidence="3" type="ORF">RUN1985_v1_770030</name>
</gene>
<dbReference type="PANTHER" id="PTHR34300:SF2">
    <property type="entry name" value="QUEUOSINE PRECURSOR TRANSPORTER-RELATED"/>
    <property type="match status" value="1"/>
</dbReference>
<keyword evidence="2" id="KW-0812">Transmembrane</keyword>
<evidence type="ECO:0000313" key="3">
    <source>
        <dbReference type="EMBL" id="CUV31027.1"/>
    </source>
</evidence>
<evidence type="ECO:0000256" key="1">
    <source>
        <dbReference type="NCBIfam" id="TIGR00697"/>
    </source>
</evidence>
<feature type="transmembrane region" description="Helical" evidence="2">
    <location>
        <begin position="147"/>
        <end position="166"/>
    </location>
</feature>
<dbReference type="PANTHER" id="PTHR34300">
    <property type="entry name" value="QUEUOSINE PRECURSOR TRANSPORTER-RELATED"/>
    <property type="match status" value="1"/>
</dbReference>
<evidence type="ECO:0000256" key="2">
    <source>
        <dbReference type="SAM" id="Phobius"/>
    </source>
</evidence>
<name>A0A0S4V8M7_RALSL</name>
<feature type="transmembrane region" description="Helical" evidence="2">
    <location>
        <begin position="44"/>
        <end position="65"/>
    </location>
</feature>
<feature type="transmembrane region" description="Helical" evidence="2">
    <location>
        <begin position="113"/>
        <end position="135"/>
    </location>
</feature>
<proteinExistence type="predicted"/>
<dbReference type="EMBL" id="LN899824">
    <property type="protein sequence ID" value="CUV31027.1"/>
    <property type="molecule type" value="Genomic_DNA"/>
</dbReference>
<feature type="transmembrane region" description="Helical" evidence="2">
    <location>
        <begin position="186"/>
        <end position="206"/>
    </location>
</feature>